<evidence type="ECO:0000313" key="2">
    <source>
        <dbReference type="EMBL" id="MDC5696997.1"/>
    </source>
</evidence>
<feature type="binding site" evidence="1">
    <location>
        <begin position="103"/>
        <end position="106"/>
    </location>
    <ligand>
        <name>ATP</name>
        <dbReference type="ChEBI" id="CHEBI:30616"/>
    </ligand>
</feature>
<feature type="binding site" evidence="1">
    <location>
        <position position="103"/>
    </location>
    <ligand>
        <name>Mg(2+)</name>
        <dbReference type="ChEBI" id="CHEBI:18420"/>
    </ligand>
</feature>
<feature type="binding site" evidence="1">
    <location>
        <position position="36"/>
    </location>
    <ligand>
        <name>substrate</name>
    </ligand>
</feature>
<evidence type="ECO:0000256" key="1">
    <source>
        <dbReference type="HAMAP-Rule" id="MF_00336"/>
    </source>
</evidence>
<dbReference type="PANTHER" id="PTHR43210">
    <property type="entry name" value="DETHIOBIOTIN SYNTHETASE"/>
    <property type="match status" value="1"/>
</dbReference>
<reference evidence="2 3" key="1">
    <citation type="submission" date="2022-11" db="EMBL/GenBank/DDBJ databases">
        <title>Anaerobic phenanthrene biodegradation by a DNRA strain PheN6.</title>
        <authorList>
            <person name="Zhang Z."/>
        </authorList>
    </citation>
    <scope>NUCLEOTIDE SEQUENCE [LARGE SCALE GENOMIC DNA]</scope>
    <source>
        <strain evidence="2 3">PheN6</strain>
    </source>
</reference>
<dbReference type="EC" id="6.3.3.3" evidence="1"/>
<dbReference type="InterPro" id="IPR004472">
    <property type="entry name" value="DTB_synth_BioD"/>
</dbReference>
<comment type="subunit">
    <text evidence="1">Homodimer.</text>
</comment>
<gene>
    <name evidence="1 2" type="primary">bioD</name>
    <name evidence="2" type="ORF">OO014_06975</name>
</gene>
<dbReference type="PIRSF" id="PIRSF006755">
    <property type="entry name" value="DTB_synth"/>
    <property type="match status" value="1"/>
</dbReference>
<comment type="pathway">
    <text evidence="1">Cofactor biosynthesis; biotin biosynthesis; biotin from 7,8-diaminononanoate: step 1/2.</text>
</comment>
<comment type="catalytic activity">
    <reaction evidence="1">
        <text>(7R,8S)-7,8-diammoniononanoate + CO2 + ATP = (4R,5S)-dethiobiotin + ADP + phosphate + 3 H(+)</text>
        <dbReference type="Rhea" id="RHEA:15805"/>
        <dbReference type="ChEBI" id="CHEBI:15378"/>
        <dbReference type="ChEBI" id="CHEBI:16526"/>
        <dbReference type="ChEBI" id="CHEBI:30616"/>
        <dbReference type="ChEBI" id="CHEBI:43474"/>
        <dbReference type="ChEBI" id="CHEBI:149469"/>
        <dbReference type="ChEBI" id="CHEBI:149473"/>
        <dbReference type="ChEBI" id="CHEBI:456216"/>
        <dbReference type="EC" id="6.3.3.3"/>
    </reaction>
</comment>
<name>A0ABT5GFI6_9MICO</name>
<comment type="similarity">
    <text evidence="1">Belongs to the dethiobiotin synthetase family.</text>
</comment>
<feature type="binding site" evidence="1">
    <location>
        <position position="45"/>
    </location>
    <ligand>
        <name>ATP</name>
        <dbReference type="ChEBI" id="CHEBI:30616"/>
    </ligand>
</feature>
<dbReference type="CDD" id="cd03109">
    <property type="entry name" value="DTBS"/>
    <property type="match status" value="1"/>
</dbReference>
<feature type="binding site" evidence="1">
    <location>
        <position position="11"/>
    </location>
    <ligand>
        <name>Mg(2+)</name>
        <dbReference type="ChEBI" id="CHEBI:18420"/>
    </ligand>
</feature>
<keyword evidence="3" id="KW-1185">Reference proteome</keyword>
<sequence>MTGTDTEVGKTVVTAATAAVLAGAGLSPAAYKPVQTGVAPGEPGDMGEVERLSGIPTLEGCRLREPMAPRPAATLESATLPTLADHVDAINELATEHDPVIVEGAGGLLVELTDAGETLADLALALPDAAVIVVARSALGTLNHTMLTREALRSRGIRGLGTVIGSWPDTPSHLEQTNHDYLAERPEGVLGAIPQGAPTRDAADFRADAPNWLTGLAQRLGTP</sequence>
<dbReference type="Proteomes" id="UP001150259">
    <property type="component" value="Unassembled WGS sequence"/>
</dbReference>
<comment type="cofactor">
    <cofactor evidence="1">
        <name>Mg(2+)</name>
        <dbReference type="ChEBI" id="CHEBI:18420"/>
    </cofactor>
</comment>
<keyword evidence="1" id="KW-0460">Magnesium</keyword>
<keyword evidence="1" id="KW-0067">ATP-binding</keyword>
<keyword evidence="1" id="KW-0547">Nucleotide-binding</keyword>
<keyword evidence="1 2" id="KW-0436">Ligase</keyword>
<comment type="function">
    <text evidence="1">Catalyzes a mechanistically unusual reaction, the ATP-dependent insertion of CO2 between the N7 and N8 nitrogen atoms of 7,8-diaminopelargonic acid (DAPA, also called 7,8-diammoniononanoate) to form a ureido ring.</text>
</comment>
<dbReference type="InterPro" id="IPR027417">
    <property type="entry name" value="P-loop_NTPase"/>
</dbReference>
<dbReference type="Pfam" id="PF13500">
    <property type="entry name" value="AAA_26"/>
    <property type="match status" value="1"/>
</dbReference>
<feature type="binding site" evidence="1">
    <location>
        <position position="45"/>
    </location>
    <ligand>
        <name>Mg(2+)</name>
        <dbReference type="ChEBI" id="CHEBI:18420"/>
    </ligand>
</feature>
<dbReference type="EMBL" id="JAPFQL010000022">
    <property type="protein sequence ID" value="MDC5696997.1"/>
    <property type="molecule type" value="Genomic_DNA"/>
</dbReference>
<dbReference type="NCBIfam" id="TIGR00347">
    <property type="entry name" value="bioD"/>
    <property type="match status" value="1"/>
</dbReference>
<dbReference type="Gene3D" id="3.40.50.300">
    <property type="entry name" value="P-loop containing nucleotide triphosphate hydrolases"/>
    <property type="match status" value="1"/>
</dbReference>
<dbReference type="PANTHER" id="PTHR43210:SF5">
    <property type="entry name" value="DETHIOBIOTIN SYNTHETASE"/>
    <property type="match status" value="1"/>
</dbReference>
<proteinExistence type="inferred from homology"/>
<feature type="active site" evidence="1">
    <location>
        <position position="32"/>
    </location>
</feature>
<accession>A0ABT5GFI6</accession>
<evidence type="ECO:0000313" key="3">
    <source>
        <dbReference type="Proteomes" id="UP001150259"/>
    </source>
</evidence>
<keyword evidence="1" id="KW-0479">Metal-binding</keyword>
<organism evidence="2 3">
    <name type="scientific">Intrasporangium calvum</name>
    <dbReference type="NCBI Taxonomy" id="53358"/>
    <lineage>
        <taxon>Bacteria</taxon>
        <taxon>Bacillati</taxon>
        <taxon>Actinomycetota</taxon>
        <taxon>Actinomycetes</taxon>
        <taxon>Micrococcales</taxon>
        <taxon>Intrasporangiaceae</taxon>
        <taxon>Intrasporangium</taxon>
    </lineage>
</organism>
<dbReference type="HAMAP" id="MF_00336">
    <property type="entry name" value="BioD"/>
    <property type="match status" value="1"/>
</dbReference>
<dbReference type="SUPFAM" id="SSF52540">
    <property type="entry name" value="P-loop containing nucleoside triphosphate hydrolases"/>
    <property type="match status" value="1"/>
</dbReference>
<feature type="binding site" evidence="1">
    <location>
        <begin position="7"/>
        <end position="12"/>
    </location>
    <ligand>
        <name>ATP</name>
        <dbReference type="ChEBI" id="CHEBI:30616"/>
    </ligand>
</feature>
<protein>
    <recommendedName>
        <fullName evidence="1">ATP-dependent dethiobiotin synthetase BioD</fullName>
        <ecNumber evidence="1">6.3.3.3</ecNumber>
    </recommendedName>
    <alternativeName>
        <fullName evidence="1">DTB synthetase</fullName>
        <shortName evidence="1">DTBS</shortName>
    </alternativeName>
    <alternativeName>
        <fullName evidence="1">Dethiobiotin synthase</fullName>
    </alternativeName>
</protein>
<comment type="caution">
    <text evidence="1">Lacks conserved residue(s) required for the propagation of feature annotation.</text>
</comment>
<keyword evidence="1" id="KW-0093">Biotin biosynthesis</keyword>
<keyword evidence="1" id="KW-0963">Cytoplasm</keyword>
<feature type="binding site" evidence="1">
    <location>
        <begin position="165"/>
        <end position="166"/>
    </location>
    <ligand>
        <name>ATP</name>
        <dbReference type="ChEBI" id="CHEBI:30616"/>
    </ligand>
</feature>
<dbReference type="GO" id="GO:0004141">
    <property type="term" value="F:dethiobiotin synthase activity"/>
    <property type="evidence" value="ECO:0007669"/>
    <property type="project" value="UniProtKB-EC"/>
</dbReference>
<comment type="caution">
    <text evidence="2">The sequence shown here is derived from an EMBL/GenBank/DDBJ whole genome shotgun (WGS) entry which is preliminary data.</text>
</comment>
<comment type="subcellular location">
    <subcellularLocation>
        <location evidence="1">Cytoplasm</location>
    </subcellularLocation>
</comment>